<dbReference type="SUPFAM" id="SSF117281">
    <property type="entry name" value="Kelch motif"/>
    <property type="match status" value="1"/>
</dbReference>
<dbReference type="Gene3D" id="2.120.10.80">
    <property type="entry name" value="Kelch-type beta propeller"/>
    <property type="match status" value="1"/>
</dbReference>
<gene>
    <name evidence="3" type="ORF">EUTSA_v10029406mg</name>
</gene>
<dbReference type="OMA" id="HEGREWR"/>
<dbReference type="PANTHER" id="PTHR24414">
    <property type="entry name" value="F-BOX/KELCH-REPEAT PROTEIN SKIP4"/>
    <property type="match status" value="1"/>
</dbReference>
<proteinExistence type="predicted"/>
<dbReference type="Pfam" id="PF25210">
    <property type="entry name" value="Kelch_FKB95"/>
    <property type="match status" value="1"/>
</dbReference>
<reference evidence="3 4" key="1">
    <citation type="journal article" date="2013" name="Front. Plant Sci.">
        <title>The Reference Genome of the Halophytic Plant Eutrema salsugineum.</title>
        <authorList>
            <person name="Yang R."/>
            <person name="Jarvis D.E."/>
            <person name="Chen H."/>
            <person name="Beilstein M.A."/>
            <person name="Grimwood J."/>
            <person name="Jenkins J."/>
            <person name="Shu S."/>
            <person name="Prochnik S."/>
            <person name="Xin M."/>
            <person name="Ma C."/>
            <person name="Schmutz J."/>
            <person name="Wing R.A."/>
            <person name="Mitchell-Olds T."/>
            <person name="Schumaker K.S."/>
            <person name="Wang X."/>
        </authorList>
    </citation>
    <scope>NUCLEOTIDE SEQUENCE [LARGE SCALE GENOMIC DNA]</scope>
</reference>
<organism evidence="3 4">
    <name type="scientific">Eutrema salsugineum</name>
    <name type="common">Saltwater cress</name>
    <name type="synonym">Sisymbrium salsugineum</name>
    <dbReference type="NCBI Taxonomy" id="72664"/>
    <lineage>
        <taxon>Eukaryota</taxon>
        <taxon>Viridiplantae</taxon>
        <taxon>Streptophyta</taxon>
        <taxon>Embryophyta</taxon>
        <taxon>Tracheophyta</taxon>
        <taxon>Spermatophyta</taxon>
        <taxon>Magnoliopsida</taxon>
        <taxon>eudicotyledons</taxon>
        <taxon>Gunneridae</taxon>
        <taxon>Pentapetalae</taxon>
        <taxon>rosids</taxon>
        <taxon>malvids</taxon>
        <taxon>Brassicales</taxon>
        <taxon>Brassicaceae</taxon>
        <taxon>Eutremeae</taxon>
        <taxon>Eutrema</taxon>
    </lineage>
</organism>
<keyword evidence="4" id="KW-1185">Reference proteome</keyword>
<accession>V4L8F4</accession>
<dbReference type="KEGG" id="eus:EUTSA_v10029406mg"/>
<dbReference type="Gramene" id="ESQ38632">
    <property type="protein sequence ID" value="ESQ38632"/>
    <property type="gene ID" value="EUTSA_v10029406mg"/>
</dbReference>
<evidence type="ECO:0000313" key="3">
    <source>
        <dbReference type="EMBL" id="ESQ38632.1"/>
    </source>
</evidence>
<evidence type="ECO:0000259" key="2">
    <source>
        <dbReference type="Pfam" id="PF25210"/>
    </source>
</evidence>
<feature type="compositionally biased region" description="Polar residues" evidence="1">
    <location>
        <begin position="9"/>
        <end position="23"/>
    </location>
</feature>
<dbReference type="eggNOG" id="KOG1072">
    <property type="taxonomic scope" value="Eukaryota"/>
</dbReference>
<evidence type="ECO:0000313" key="4">
    <source>
        <dbReference type="Proteomes" id="UP000030689"/>
    </source>
</evidence>
<evidence type="ECO:0000256" key="1">
    <source>
        <dbReference type="SAM" id="MobiDB-lite"/>
    </source>
</evidence>
<name>V4L8F4_EUTSA</name>
<dbReference type="PANTHER" id="PTHR24414:SF138">
    <property type="entry name" value="F-BOX DOMAIN-CONTAINING PROTEIN"/>
    <property type="match status" value="1"/>
</dbReference>
<feature type="domain" description="FKB95-like N-terminal Kelch" evidence="2">
    <location>
        <begin position="31"/>
        <end position="277"/>
    </location>
</feature>
<feature type="region of interest" description="Disordered" evidence="1">
    <location>
        <begin position="1"/>
        <end position="23"/>
    </location>
</feature>
<protein>
    <recommendedName>
        <fullName evidence="2">FKB95-like N-terminal Kelch domain-containing protein</fullName>
    </recommendedName>
</protein>
<dbReference type="InterPro" id="IPR050354">
    <property type="entry name" value="F-box/kelch-repeat_ARATH"/>
</dbReference>
<dbReference type="InterPro" id="IPR015915">
    <property type="entry name" value="Kelch-typ_b-propeller"/>
</dbReference>
<dbReference type="InterPro" id="IPR057499">
    <property type="entry name" value="Kelch_FKB95"/>
</dbReference>
<dbReference type="Proteomes" id="UP000030689">
    <property type="component" value="Unassembled WGS sequence"/>
</dbReference>
<dbReference type="AlphaFoldDB" id="V4L8F4"/>
<dbReference type="EMBL" id="KI517537">
    <property type="protein sequence ID" value="ESQ38632.1"/>
    <property type="molecule type" value="Genomic_DNA"/>
</dbReference>
<sequence length="295" mass="33866">MISEEVEPTQKTIPCRPSSSFSSLPDEITENILARVSRWNYPSLCLPALGSEIYLFDIPHTEPSSSVQILDCRNHTWRDSPSMIATRKNVSALFSNQKIYTGPVDEYPATWFEVFDMTAFPAPGADDDKLRNLLSGTDNYGIVNAIDGKVYVEIDEKEFAYEPKDGTWELVREHLAVCEIKNVIYCFTISGELMWFDSKTECREWRRVKGLQKLREDSTMGINFAKEFDMINYGGKLLVMWDISGIKPKNKIRYAKIILESRCNGREVWGKVECVDELTFPCEAYESFYCFTVLV</sequence>